<keyword evidence="1" id="KW-0472">Membrane</keyword>
<evidence type="ECO:0000313" key="3">
    <source>
        <dbReference type="EMBL" id="RGO33521.1"/>
    </source>
</evidence>
<dbReference type="InterPro" id="IPR021509">
    <property type="entry name" value="DUF3169"/>
</dbReference>
<evidence type="ECO:0000313" key="4">
    <source>
        <dbReference type="Proteomes" id="UP000095485"/>
    </source>
</evidence>
<protein>
    <submittedName>
        <fullName evidence="3">DUF3169 family protein</fullName>
    </submittedName>
    <submittedName>
        <fullName evidence="2">Protein of uncharacterized function (DUF3169)</fullName>
    </submittedName>
</protein>
<dbReference type="STRING" id="88431.ERS852423_00699"/>
<feature type="transmembrane region" description="Helical" evidence="1">
    <location>
        <begin position="203"/>
        <end position="221"/>
    </location>
</feature>
<organism evidence="2 4">
    <name type="scientific">Dorea longicatena</name>
    <dbReference type="NCBI Taxonomy" id="88431"/>
    <lineage>
        <taxon>Bacteria</taxon>
        <taxon>Bacillati</taxon>
        <taxon>Bacillota</taxon>
        <taxon>Clostridia</taxon>
        <taxon>Lachnospirales</taxon>
        <taxon>Lachnospiraceae</taxon>
        <taxon>Dorea</taxon>
    </lineage>
</organism>
<reference evidence="3 5" key="2">
    <citation type="submission" date="2018-08" db="EMBL/GenBank/DDBJ databases">
        <title>A genome reference for cultivated species of the human gut microbiota.</title>
        <authorList>
            <person name="Zou Y."/>
            <person name="Xue W."/>
            <person name="Luo G."/>
        </authorList>
    </citation>
    <scope>NUCLEOTIDE SEQUENCE [LARGE SCALE GENOMIC DNA]</scope>
    <source>
        <strain evidence="3 5">OM02-16</strain>
    </source>
</reference>
<keyword evidence="1" id="KW-0812">Transmembrane</keyword>
<dbReference type="EMBL" id="CZAY01000004">
    <property type="protein sequence ID" value="CUP19438.1"/>
    <property type="molecule type" value="Genomic_DNA"/>
</dbReference>
<gene>
    <name evidence="3" type="ORF">DXB16_06020</name>
    <name evidence="2" type="ORF">ERS852526_00624</name>
</gene>
<keyword evidence="1" id="KW-1133">Transmembrane helix</keyword>
<dbReference type="GeneID" id="96227927"/>
<dbReference type="Proteomes" id="UP000261285">
    <property type="component" value="Unassembled WGS sequence"/>
</dbReference>
<evidence type="ECO:0000256" key="1">
    <source>
        <dbReference type="SAM" id="Phobius"/>
    </source>
</evidence>
<accession>A0A174LBC0</accession>
<evidence type="ECO:0000313" key="2">
    <source>
        <dbReference type="EMBL" id="CUP19438.1"/>
    </source>
</evidence>
<evidence type="ECO:0000313" key="5">
    <source>
        <dbReference type="Proteomes" id="UP000261285"/>
    </source>
</evidence>
<feature type="transmembrane region" description="Helical" evidence="1">
    <location>
        <begin position="227"/>
        <end position="247"/>
    </location>
</feature>
<feature type="transmembrane region" description="Helical" evidence="1">
    <location>
        <begin position="54"/>
        <end position="76"/>
    </location>
</feature>
<name>A0A174LBC0_9FIRM</name>
<dbReference type="RefSeq" id="WP_055281857.1">
    <property type="nucleotide sequence ID" value="NZ_CZAY01000004.1"/>
</dbReference>
<dbReference type="AlphaFoldDB" id="A0A174LBC0"/>
<dbReference type="Proteomes" id="UP000095485">
    <property type="component" value="Unassembled WGS sequence"/>
</dbReference>
<sequence>MMKEKKSSYFTATWKMLAAVIIGGIAGGVSVVIYELMKKGIDAGIRTINGTIQQYIFPALIIIAVVTVVVGEYSLYRLKNVYKEMKDADEDRFYELDYEEEKWGAWTSGVNLVSQVACIIILSFGYSLKYIESGKSRYFLFACIIFILCYFYDIYLSVRYVKAIQAAHPEKKGDPTSSKFTEQWVESCDEAEKEIIYKSAYKTYIVLNKVIPILLLLTLIANMFLNTGILAVLVVAVIYLVTGMTYIRSSMVSKAKRIG</sequence>
<reference evidence="2 4" key="1">
    <citation type="submission" date="2015-09" db="EMBL/GenBank/DDBJ databases">
        <authorList>
            <consortium name="Pathogen Informatics"/>
        </authorList>
    </citation>
    <scope>NUCLEOTIDE SEQUENCE [LARGE SCALE GENOMIC DNA]</scope>
    <source>
        <strain evidence="2 4">2789STDY5834914</strain>
    </source>
</reference>
<feature type="transmembrane region" description="Helical" evidence="1">
    <location>
        <begin position="103"/>
        <end position="126"/>
    </location>
</feature>
<feature type="transmembrane region" description="Helical" evidence="1">
    <location>
        <begin position="12"/>
        <end position="34"/>
    </location>
</feature>
<dbReference type="EMBL" id="QSVN01000004">
    <property type="protein sequence ID" value="RGO33521.1"/>
    <property type="molecule type" value="Genomic_DNA"/>
</dbReference>
<dbReference type="Pfam" id="PF11368">
    <property type="entry name" value="DUF3169"/>
    <property type="match status" value="1"/>
</dbReference>
<feature type="transmembrane region" description="Helical" evidence="1">
    <location>
        <begin position="138"/>
        <end position="156"/>
    </location>
</feature>
<proteinExistence type="predicted"/>